<gene>
    <name evidence="2" type="ORF">HMPREF1051_2630</name>
</gene>
<comment type="caution">
    <text evidence="2">The sequence shown here is derived from an EMBL/GenBank/DDBJ whole genome shotgun (WGS) entry which is preliminary data.</text>
</comment>
<evidence type="ECO:0000313" key="2">
    <source>
        <dbReference type="EMBL" id="EIG29372.1"/>
    </source>
</evidence>
<dbReference type="AlphaFoldDB" id="I2NU61"/>
<feature type="domain" description="DUF4123" evidence="1">
    <location>
        <begin position="22"/>
        <end position="150"/>
    </location>
</feature>
<proteinExistence type="predicted"/>
<evidence type="ECO:0000259" key="1">
    <source>
        <dbReference type="Pfam" id="PF13503"/>
    </source>
</evidence>
<dbReference type="RefSeq" id="WP_003765016.1">
    <property type="nucleotide sequence ID" value="NZ_AJMT01000074.1"/>
</dbReference>
<dbReference type="Pfam" id="PF13503">
    <property type="entry name" value="DUF4123"/>
    <property type="match status" value="1"/>
</dbReference>
<dbReference type="PATRIC" id="fig|1095748.3.peg.1007"/>
<accession>I2NU61</accession>
<protein>
    <submittedName>
        <fullName evidence="2">PF13503 domain protein</fullName>
    </submittedName>
</protein>
<dbReference type="Proteomes" id="UP000004473">
    <property type="component" value="Unassembled WGS sequence"/>
</dbReference>
<name>I2NU61_NEISI</name>
<reference evidence="2 3" key="1">
    <citation type="submission" date="2012-04" db="EMBL/GenBank/DDBJ databases">
        <authorList>
            <person name="Harkins D.M."/>
            <person name="Madupu R."/>
            <person name="Durkin A.S."/>
            <person name="Torralba M."/>
            <person name="Methe B."/>
            <person name="Sutton G.G."/>
            <person name="Nelson K.E."/>
        </authorList>
    </citation>
    <scope>NUCLEOTIDE SEQUENCE [LARGE SCALE GENOMIC DNA]</scope>
    <source>
        <strain evidence="2 3">VK64</strain>
    </source>
</reference>
<evidence type="ECO:0000313" key="3">
    <source>
        <dbReference type="Proteomes" id="UP000004473"/>
    </source>
</evidence>
<dbReference type="InterPro" id="IPR025391">
    <property type="entry name" value="DUF4123"/>
</dbReference>
<organism evidence="2 3">
    <name type="scientific">Neisseria sicca VK64</name>
    <dbReference type="NCBI Taxonomy" id="1095748"/>
    <lineage>
        <taxon>Bacteria</taxon>
        <taxon>Pseudomonadati</taxon>
        <taxon>Pseudomonadota</taxon>
        <taxon>Betaproteobacteria</taxon>
        <taxon>Neisseriales</taxon>
        <taxon>Neisseriaceae</taxon>
        <taxon>Neisseria</taxon>
    </lineage>
</organism>
<sequence length="187" mass="22242">MSKITQNTIIETFSSYKDLCNLYLIIDAAQQPEKITDFIRQKYGKTNLIFHSLFAGTQEGNVPFRASPIYIKLDTDNMYENSPICLLFEELCQTESMINIIGSTQDEAIFVKHLKNYLSICDENGTPYLFRWYDPRIGKYMHQVLTEEQWLEFTAPMEVWWISMVQYDFESQIIMHNNYRKQYENHQ</sequence>
<dbReference type="EMBL" id="AJMT01000074">
    <property type="protein sequence ID" value="EIG29372.1"/>
    <property type="molecule type" value="Genomic_DNA"/>
</dbReference>